<dbReference type="InterPro" id="IPR014048">
    <property type="entry name" value="MethylDNA_cys_MeTrfase_DNA-bd"/>
</dbReference>
<comment type="subcellular location">
    <subcellularLocation>
        <location evidence="8">Cytoplasm</location>
    </subcellularLocation>
</comment>
<comment type="catalytic activity">
    <reaction evidence="7 8">
        <text>a 6-O-methyl-2'-deoxyguanosine in DNA + L-cysteinyl-[protein] = S-methyl-L-cysteinyl-[protein] + a 2'-deoxyguanosine in DNA</text>
        <dbReference type="Rhea" id="RHEA:24000"/>
        <dbReference type="Rhea" id="RHEA-COMP:10131"/>
        <dbReference type="Rhea" id="RHEA-COMP:10132"/>
        <dbReference type="Rhea" id="RHEA-COMP:11367"/>
        <dbReference type="Rhea" id="RHEA-COMP:11368"/>
        <dbReference type="ChEBI" id="CHEBI:29950"/>
        <dbReference type="ChEBI" id="CHEBI:82612"/>
        <dbReference type="ChEBI" id="CHEBI:85445"/>
        <dbReference type="ChEBI" id="CHEBI:85448"/>
        <dbReference type="EC" id="2.1.1.63"/>
    </reaction>
</comment>
<sequence>MVKMKVSSFNSPIGSLVVGSHQEQLHFIEHVRDERSHDWLRRRKIAPDRYELVKDCTFNNQVINQLTEYFKGVQVNFNLPLNLVGTPFQKEVWNALYQIPYGQLVTYKDIAYAINRPKAVRAVGGAVNKNPISVIIPCHRVIGSNGNLVGYEGGLDRKRALLNLETKDEQWLKISQ</sequence>
<dbReference type="Pfam" id="PF01035">
    <property type="entry name" value="DNA_binding_1"/>
    <property type="match status" value="1"/>
</dbReference>
<organism evidence="11 12">
    <name type="scientific">Alkalibacillus silvisoli</name>
    <dbReference type="NCBI Taxonomy" id="392823"/>
    <lineage>
        <taxon>Bacteria</taxon>
        <taxon>Bacillati</taxon>
        <taxon>Bacillota</taxon>
        <taxon>Bacilli</taxon>
        <taxon>Bacillales</taxon>
        <taxon>Bacillaceae</taxon>
        <taxon>Alkalibacillus</taxon>
    </lineage>
</organism>
<keyword evidence="4 8" id="KW-0808">Transferase</keyword>
<dbReference type="RefSeq" id="WP_343784697.1">
    <property type="nucleotide sequence ID" value="NZ_BAAACZ010000029.1"/>
</dbReference>
<dbReference type="InterPro" id="IPR023546">
    <property type="entry name" value="MGMT"/>
</dbReference>
<proteinExistence type="inferred from homology"/>
<dbReference type="HAMAP" id="MF_00772">
    <property type="entry name" value="OGT"/>
    <property type="match status" value="1"/>
</dbReference>
<feature type="domain" description="Methylguanine DNA methyltransferase ribonuclease-like" evidence="10">
    <location>
        <begin position="5"/>
        <end position="83"/>
    </location>
</feature>
<feature type="active site" description="Nucleophile; methyl group acceptor" evidence="8">
    <location>
        <position position="138"/>
    </location>
</feature>
<name>A0ABN1A9C8_9BACI</name>
<dbReference type="PANTHER" id="PTHR10815">
    <property type="entry name" value="METHYLATED-DNA--PROTEIN-CYSTEINE METHYLTRANSFERASE"/>
    <property type="match status" value="1"/>
</dbReference>
<dbReference type="InterPro" id="IPR001497">
    <property type="entry name" value="MethylDNA_cys_MeTrfase_AS"/>
</dbReference>
<dbReference type="InterPro" id="IPR036631">
    <property type="entry name" value="MGMT_N_sf"/>
</dbReference>
<keyword evidence="2 8" id="KW-0963">Cytoplasm</keyword>
<reference evidence="11 12" key="1">
    <citation type="journal article" date="2019" name="Int. J. Syst. Evol. Microbiol.">
        <title>The Global Catalogue of Microorganisms (GCM) 10K type strain sequencing project: providing services to taxonomists for standard genome sequencing and annotation.</title>
        <authorList>
            <consortium name="The Broad Institute Genomics Platform"/>
            <consortium name="The Broad Institute Genome Sequencing Center for Infectious Disease"/>
            <person name="Wu L."/>
            <person name="Ma J."/>
        </authorList>
    </citation>
    <scope>NUCLEOTIDE SEQUENCE [LARGE SCALE GENOMIC DNA]</scope>
    <source>
        <strain evidence="11 12">JCM 14193</strain>
    </source>
</reference>
<feature type="domain" description="Methylated-DNA-[protein]-cysteine S-methyltransferase DNA binding" evidence="9">
    <location>
        <begin position="87"/>
        <end position="166"/>
    </location>
</feature>
<comment type="miscellaneous">
    <text evidence="8">This enzyme catalyzes only one turnover and therefore is not strictly catalytic. According to one definition, an enzyme is a biocatalyst that acts repeatedly and over many reaction cycles.</text>
</comment>
<dbReference type="Gene3D" id="3.30.160.70">
    <property type="entry name" value="Methylated DNA-protein cysteine methyltransferase domain"/>
    <property type="match status" value="1"/>
</dbReference>
<dbReference type="Proteomes" id="UP001500740">
    <property type="component" value="Unassembled WGS sequence"/>
</dbReference>
<dbReference type="EC" id="2.1.1.63" evidence="8"/>
<keyword evidence="6 8" id="KW-0234">DNA repair</keyword>
<comment type="function">
    <text evidence="8">Involved in the cellular defense against the biological effects of O6-methylguanine (O6-MeG) and O4-methylthymine (O4-MeT) in DNA. Repairs the methylated nucleobase in DNA by stoichiometrically transferring the methyl group to a cysteine residue in the enzyme. This is a suicide reaction: the enzyme is irreversibly inactivated.</text>
</comment>
<protein>
    <recommendedName>
        <fullName evidence="8">Methylated-DNA--protein-cysteine methyltransferase</fullName>
        <ecNumber evidence="8">2.1.1.63</ecNumber>
    </recommendedName>
    <alternativeName>
        <fullName evidence="8">6-O-methylguanine-DNA methyltransferase</fullName>
        <shortName evidence="8">MGMT</shortName>
    </alternativeName>
    <alternativeName>
        <fullName evidence="8">O-6-methylguanine-DNA-alkyltransferase</fullName>
    </alternativeName>
</protein>
<evidence type="ECO:0000256" key="4">
    <source>
        <dbReference type="ARBA" id="ARBA00022679"/>
    </source>
</evidence>
<keyword evidence="12" id="KW-1185">Reference proteome</keyword>
<comment type="catalytic activity">
    <reaction evidence="1 8">
        <text>a 4-O-methyl-thymidine in DNA + L-cysteinyl-[protein] = a thymidine in DNA + S-methyl-L-cysteinyl-[protein]</text>
        <dbReference type="Rhea" id="RHEA:53428"/>
        <dbReference type="Rhea" id="RHEA-COMP:10131"/>
        <dbReference type="Rhea" id="RHEA-COMP:10132"/>
        <dbReference type="Rhea" id="RHEA-COMP:13555"/>
        <dbReference type="Rhea" id="RHEA-COMP:13556"/>
        <dbReference type="ChEBI" id="CHEBI:29950"/>
        <dbReference type="ChEBI" id="CHEBI:82612"/>
        <dbReference type="ChEBI" id="CHEBI:137386"/>
        <dbReference type="ChEBI" id="CHEBI:137387"/>
        <dbReference type="EC" id="2.1.1.63"/>
    </reaction>
</comment>
<evidence type="ECO:0000256" key="2">
    <source>
        <dbReference type="ARBA" id="ARBA00022490"/>
    </source>
</evidence>
<dbReference type="Pfam" id="PF02870">
    <property type="entry name" value="Methyltransf_1N"/>
    <property type="match status" value="1"/>
</dbReference>
<evidence type="ECO:0000256" key="8">
    <source>
        <dbReference type="HAMAP-Rule" id="MF_00772"/>
    </source>
</evidence>
<dbReference type="EMBL" id="BAAACZ010000029">
    <property type="protein sequence ID" value="GAA0470816.1"/>
    <property type="molecule type" value="Genomic_DNA"/>
</dbReference>
<evidence type="ECO:0000256" key="5">
    <source>
        <dbReference type="ARBA" id="ARBA00022763"/>
    </source>
</evidence>
<comment type="similarity">
    <text evidence="8">Belongs to the MGMT family.</text>
</comment>
<comment type="caution">
    <text evidence="11">The sequence shown here is derived from an EMBL/GenBank/DDBJ whole genome shotgun (WGS) entry which is preliminary data.</text>
</comment>
<keyword evidence="3 8" id="KW-0489">Methyltransferase</keyword>
<dbReference type="NCBIfam" id="TIGR00589">
    <property type="entry name" value="ogt"/>
    <property type="match status" value="1"/>
</dbReference>
<gene>
    <name evidence="11" type="ORF">GCM10008935_28410</name>
</gene>
<dbReference type="InterPro" id="IPR008332">
    <property type="entry name" value="MethylG_MeTrfase_N"/>
</dbReference>
<dbReference type="InterPro" id="IPR036217">
    <property type="entry name" value="MethylDNA_cys_MeTrfase_DNAb"/>
</dbReference>
<dbReference type="PANTHER" id="PTHR10815:SF5">
    <property type="entry name" value="METHYLATED-DNA--PROTEIN-CYSTEINE METHYLTRANSFERASE"/>
    <property type="match status" value="1"/>
</dbReference>
<evidence type="ECO:0000313" key="12">
    <source>
        <dbReference type="Proteomes" id="UP001500740"/>
    </source>
</evidence>
<dbReference type="CDD" id="cd06445">
    <property type="entry name" value="ATase"/>
    <property type="match status" value="1"/>
</dbReference>
<dbReference type="InterPro" id="IPR036388">
    <property type="entry name" value="WH-like_DNA-bd_sf"/>
</dbReference>
<keyword evidence="5 8" id="KW-0227">DNA damage</keyword>
<evidence type="ECO:0000259" key="9">
    <source>
        <dbReference type="Pfam" id="PF01035"/>
    </source>
</evidence>
<evidence type="ECO:0000256" key="1">
    <source>
        <dbReference type="ARBA" id="ARBA00001286"/>
    </source>
</evidence>
<dbReference type="SUPFAM" id="SSF46767">
    <property type="entry name" value="Methylated DNA-protein cysteine methyltransferase, C-terminal domain"/>
    <property type="match status" value="1"/>
</dbReference>
<accession>A0ABN1A9C8</accession>
<dbReference type="PROSITE" id="PS00374">
    <property type="entry name" value="MGMT"/>
    <property type="match status" value="1"/>
</dbReference>
<evidence type="ECO:0000256" key="7">
    <source>
        <dbReference type="ARBA" id="ARBA00049348"/>
    </source>
</evidence>
<evidence type="ECO:0000259" key="10">
    <source>
        <dbReference type="Pfam" id="PF02870"/>
    </source>
</evidence>
<evidence type="ECO:0000313" key="11">
    <source>
        <dbReference type="EMBL" id="GAA0470816.1"/>
    </source>
</evidence>
<evidence type="ECO:0000256" key="6">
    <source>
        <dbReference type="ARBA" id="ARBA00023204"/>
    </source>
</evidence>
<dbReference type="SUPFAM" id="SSF53155">
    <property type="entry name" value="Methylated DNA-protein cysteine methyltransferase domain"/>
    <property type="match status" value="1"/>
</dbReference>
<dbReference type="Gene3D" id="1.10.10.10">
    <property type="entry name" value="Winged helix-like DNA-binding domain superfamily/Winged helix DNA-binding domain"/>
    <property type="match status" value="1"/>
</dbReference>
<evidence type="ECO:0000256" key="3">
    <source>
        <dbReference type="ARBA" id="ARBA00022603"/>
    </source>
</evidence>